<keyword evidence="4" id="KW-1003">Cell membrane</keyword>
<keyword evidence="6 8" id="KW-1133">Transmembrane helix</keyword>
<gene>
    <name evidence="9" type="ORF">OUY22_01240</name>
</gene>
<keyword evidence="5 8" id="KW-0812">Transmembrane</keyword>
<organism evidence="9 10">
    <name type="scientific">Nonomuraea corallina</name>
    <dbReference type="NCBI Taxonomy" id="2989783"/>
    <lineage>
        <taxon>Bacteria</taxon>
        <taxon>Bacillati</taxon>
        <taxon>Actinomycetota</taxon>
        <taxon>Actinomycetes</taxon>
        <taxon>Streptosporangiales</taxon>
        <taxon>Streptosporangiaceae</taxon>
        <taxon>Nonomuraea</taxon>
    </lineage>
</organism>
<sequence length="86" mass="8801">MTTVYAVTLALLGLGAVAALYRLGRGPTTLDRAVSVDVITSLAMCGAGAYAAVYGDYSDVPVLLVLSLLGFVGTVSLARYFPEGGQ</sequence>
<evidence type="ECO:0000256" key="2">
    <source>
        <dbReference type="ARBA" id="ARBA00009212"/>
    </source>
</evidence>
<evidence type="ECO:0000256" key="6">
    <source>
        <dbReference type="ARBA" id="ARBA00022989"/>
    </source>
</evidence>
<proteinExistence type="inferred from homology"/>
<dbReference type="PANTHER" id="PTHR34702">
    <property type="entry name" value="NA(+)/H(+) ANTIPORTER SUBUNIT F1"/>
    <property type="match status" value="1"/>
</dbReference>
<accession>A0ABT4S484</accession>
<feature type="transmembrane region" description="Helical" evidence="8">
    <location>
        <begin position="60"/>
        <end position="81"/>
    </location>
</feature>
<dbReference type="InterPro" id="IPR007208">
    <property type="entry name" value="MrpF/PhaF-like"/>
</dbReference>
<evidence type="ECO:0000256" key="7">
    <source>
        <dbReference type="ARBA" id="ARBA00023136"/>
    </source>
</evidence>
<reference evidence="9" key="1">
    <citation type="submission" date="2022-11" db="EMBL/GenBank/DDBJ databases">
        <title>Nonomuraea corallina sp. nov., a new species of the genus Nonomuraea isolated from sea side sediment in Thai sea.</title>
        <authorList>
            <person name="Ngamcharungchit C."/>
            <person name="Matsumoto A."/>
            <person name="Suriyachadkun C."/>
            <person name="Panbangred W."/>
            <person name="Inahashi Y."/>
            <person name="Intra B."/>
        </authorList>
    </citation>
    <scope>NUCLEOTIDE SEQUENCE</scope>
    <source>
        <strain evidence="9">MCN248</strain>
    </source>
</reference>
<protein>
    <submittedName>
        <fullName evidence="9">Monovalent cation/H+ antiporter complex subunit F</fullName>
    </submittedName>
</protein>
<comment type="subcellular location">
    <subcellularLocation>
        <location evidence="1">Cell membrane</location>
        <topology evidence="1">Multi-pass membrane protein</topology>
    </subcellularLocation>
</comment>
<comment type="similarity">
    <text evidence="2">Belongs to the CPA3 antiporters (TC 2.A.63) subunit F family.</text>
</comment>
<evidence type="ECO:0000313" key="9">
    <source>
        <dbReference type="EMBL" id="MDA0632023.1"/>
    </source>
</evidence>
<dbReference type="Pfam" id="PF04066">
    <property type="entry name" value="MrpF_PhaF"/>
    <property type="match status" value="1"/>
</dbReference>
<name>A0ABT4S484_9ACTN</name>
<evidence type="ECO:0000256" key="4">
    <source>
        <dbReference type="ARBA" id="ARBA00022475"/>
    </source>
</evidence>
<comment type="caution">
    <text evidence="9">The sequence shown here is derived from an EMBL/GenBank/DDBJ whole genome shotgun (WGS) entry which is preliminary data.</text>
</comment>
<evidence type="ECO:0000256" key="3">
    <source>
        <dbReference type="ARBA" id="ARBA00022448"/>
    </source>
</evidence>
<dbReference type="Proteomes" id="UP001144036">
    <property type="component" value="Unassembled WGS sequence"/>
</dbReference>
<dbReference type="PANTHER" id="PTHR34702:SF1">
    <property type="entry name" value="NA(+)_H(+) ANTIPORTER SUBUNIT F"/>
    <property type="match status" value="1"/>
</dbReference>
<evidence type="ECO:0000313" key="10">
    <source>
        <dbReference type="Proteomes" id="UP001144036"/>
    </source>
</evidence>
<evidence type="ECO:0000256" key="1">
    <source>
        <dbReference type="ARBA" id="ARBA00004651"/>
    </source>
</evidence>
<evidence type="ECO:0000256" key="5">
    <source>
        <dbReference type="ARBA" id="ARBA00022692"/>
    </source>
</evidence>
<feature type="transmembrane region" description="Helical" evidence="8">
    <location>
        <begin position="34"/>
        <end position="53"/>
    </location>
</feature>
<keyword evidence="3" id="KW-0813">Transport</keyword>
<keyword evidence="7 8" id="KW-0472">Membrane</keyword>
<dbReference type="RefSeq" id="WP_270152801.1">
    <property type="nucleotide sequence ID" value="NZ_JAPNNL010000003.1"/>
</dbReference>
<dbReference type="EMBL" id="JAPNNL010000003">
    <property type="protein sequence ID" value="MDA0632023.1"/>
    <property type="molecule type" value="Genomic_DNA"/>
</dbReference>
<evidence type="ECO:0000256" key="8">
    <source>
        <dbReference type="SAM" id="Phobius"/>
    </source>
</evidence>
<keyword evidence="10" id="KW-1185">Reference proteome</keyword>